<comment type="caution">
    <text evidence="3">The sequence shown here is derived from an EMBL/GenBank/DDBJ whole genome shotgun (WGS) entry which is preliminary data.</text>
</comment>
<feature type="compositionally biased region" description="Polar residues" evidence="1">
    <location>
        <begin position="250"/>
        <end position="270"/>
    </location>
</feature>
<feature type="domain" description="Zasp-like motif" evidence="2">
    <location>
        <begin position="7"/>
        <end position="32"/>
    </location>
</feature>
<evidence type="ECO:0000259" key="2">
    <source>
        <dbReference type="SMART" id="SM00735"/>
    </source>
</evidence>
<evidence type="ECO:0000313" key="3">
    <source>
        <dbReference type="EMBL" id="KRT86622.1"/>
    </source>
</evidence>
<proteinExistence type="predicted"/>
<dbReference type="Proteomes" id="UP000051574">
    <property type="component" value="Unassembled WGS sequence"/>
</dbReference>
<dbReference type="Pfam" id="PF15936">
    <property type="entry name" value="DUF4749"/>
    <property type="match status" value="1"/>
</dbReference>
<dbReference type="SMART" id="SM00735">
    <property type="entry name" value="ZM"/>
    <property type="match status" value="1"/>
</dbReference>
<sequence>MAQQYPKLVNKQYNSPINLYSDKNVREILERETRVLDNGAIGIDFNNPMTNKPANLQNSAVLRMLEEEENRKRGGQPGSVKRVAWPPPSGDLEEFVEQEPVHSQGGPLYSSPKSVQSNQAQPSPPPKPQTQTQTQQSPSSPVVVQQHQPSYQQQQQPPKSPQIYANTANSFQPIISPTASTVSGQSAPLSPNISRSPVSFTNLAKPWSPQGQSAPNFKPVQPPSLRTIQSYQQQQSSEQYHYTQQHYRTEQTGETQRVYQTNQETTFQQYQTPPVQVSQSLQQQELQRQESVPQKQTFDLNQNKVEVAQSVTRSPAFKLSTSVEIQQEVSKPTKPSEPSTPIQVIPQSPKPIVPDSPLLKTVSPMQKPTPKPSQPSAQVAAKGVAQNQAPIPQRYQVPAKTVEPPPSTITLRPQAPVSQAPPPLVTSQPVY</sequence>
<protein>
    <recommendedName>
        <fullName evidence="2">Zasp-like motif domain-containing protein</fullName>
    </recommendedName>
</protein>
<feature type="non-terminal residue" evidence="3">
    <location>
        <position position="431"/>
    </location>
</feature>
<organism evidence="3 4">
    <name type="scientific">Oryctes borbonicus</name>
    <dbReference type="NCBI Taxonomy" id="1629725"/>
    <lineage>
        <taxon>Eukaryota</taxon>
        <taxon>Metazoa</taxon>
        <taxon>Ecdysozoa</taxon>
        <taxon>Arthropoda</taxon>
        <taxon>Hexapoda</taxon>
        <taxon>Insecta</taxon>
        <taxon>Pterygota</taxon>
        <taxon>Neoptera</taxon>
        <taxon>Endopterygota</taxon>
        <taxon>Coleoptera</taxon>
        <taxon>Polyphaga</taxon>
        <taxon>Scarabaeiformia</taxon>
        <taxon>Scarabaeidae</taxon>
        <taxon>Dynastinae</taxon>
        <taxon>Oryctes</taxon>
    </lineage>
</organism>
<name>A0A0T6BHA3_9SCAR</name>
<dbReference type="EMBL" id="LJIG01000318">
    <property type="protein sequence ID" value="KRT86622.1"/>
    <property type="molecule type" value="Genomic_DNA"/>
</dbReference>
<feature type="compositionally biased region" description="Low complexity" evidence="1">
    <location>
        <begin position="271"/>
        <end position="294"/>
    </location>
</feature>
<feature type="compositionally biased region" description="Low complexity" evidence="1">
    <location>
        <begin position="129"/>
        <end position="157"/>
    </location>
</feature>
<evidence type="ECO:0000256" key="1">
    <source>
        <dbReference type="SAM" id="MobiDB-lite"/>
    </source>
</evidence>
<feature type="compositionally biased region" description="Low complexity" evidence="1">
    <location>
        <begin position="330"/>
        <end position="341"/>
    </location>
</feature>
<feature type="region of interest" description="Disordered" evidence="1">
    <location>
        <begin position="67"/>
        <end position="431"/>
    </location>
</feature>
<dbReference type="AlphaFoldDB" id="A0A0T6BHA3"/>
<feature type="compositionally biased region" description="Low complexity" evidence="1">
    <location>
        <begin position="229"/>
        <end position="246"/>
    </location>
</feature>
<evidence type="ECO:0000313" key="4">
    <source>
        <dbReference type="Proteomes" id="UP000051574"/>
    </source>
</evidence>
<reference evidence="3 4" key="1">
    <citation type="submission" date="2015-09" db="EMBL/GenBank/DDBJ databases">
        <title>Draft genome of the scarab beetle Oryctes borbonicus.</title>
        <authorList>
            <person name="Meyer J.M."/>
            <person name="Markov G.V."/>
            <person name="Baskaran P."/>
            <person name="Herrmann M."/>
            <person name="Sommer R.J."/>
            <person name="Roedelsperger C."/>
        </authorList>
    </citation>
    <scope>NUCLEOTIDE SEQUENCE [LARGE SCALE GENOMIC DNA]</scope>
    <source>
        <strain evidence="3">OB123</strain>
        <tissue evidence="3">Whole animal</tissue>
    </source>
</reference>
<dbReference type="InterPro" id="IPR031847">
    <property type="entry name" value="PDLI1-4/Zasp-like_mid"/>
</dbReference>
<feature type="compositionally biased region" description="Polar residues" evidence="1">
    <location>
        <begin position="295"/>
        <end position="329"/>
    </location>
</feature>
<accession>A0A0T6BHA3</accession>
<gene>
    <name evidence="3" type="ORF">AMK59_651</name>
</gene>
<dbReference type="OrthoDB" id="1293114at2759"/>
<dbReference type="InterPro" id="IPR006643">
    <property type="entry name" value="Zasp-like_motif"/>
</dbReference>
<feature type="compositionally biased region" description="Polar residues" evidence="1">
    <location>
        <begin position="163"/>
        <end position="202"/>
    </location>
</feature>
<keyword evidence="4" id="KW-1185">Reference proteome</keyword>